<evidence type="ECO:0000313" key="2">
    <source>
        <dbReference type="EMBL" id="RKE91872.1"/>
    </source>
</evidence>
<dbReference type="InterPro" id="IPR010998">
    <property type="entry name" value="Integrase_recombinase_N"/>
</dbReference>
<keyword evidence="1" id="KW-0238">DNA-binding</keyword>
<dbReference type="Proteomes" id="UP000283568">
    <property type="component" value="Unassembled WGS sequence"/>
</dbReference>
<gene>
    <name evidence="2" type="ORF">BDE27_2153</name>
</gene>
<protein>
    <recommendedName>
        <fullName evidence="4">Integrase</fullName>
    </recommendedName>
</protein>
<reference evidence="2 3" key="1">
    <citation type="submission" date="2018-09" db="EMBL/GenBank/DDBJ databases">
        <title>Genomic Encyclopedia of Archaeal and Bacterial Type Strains, Phase II (KMG-II): from individual species to whole genera.</title>
        <authorList>
            <person name="Goeker M."/>
        </authorList>
    </citation>
    <scope>NUCLEOTIDE SEQUENCE [LARGE SCALE GENOMIC DNA]</scope>
    <source>
        <strain evidence="2 3">DSM 16337</strain>
    </source>
</reference>
<dbReference type="EMBL" id="RAQI01000002">
    <property type="protein sequence ID" value="RKE91872.1"/>
    <property type="molecule type" value="Genomic_DNA"/>
</dbReference>
<dbReference type="Gene3D" id="1.10.150.130">
    <property type="match status" value="1"/>
</dbReference>
<name>A0ABX9PKD7_9GAMM</name>
<keyword evidence="3" id="KW-1185">Reference proteome</keyword>
<comment type="caution">
    <text evidence="2">The sequence shown here is derived from an EMBL/GenBank/DDBJ whole genome shotgun (WGS) entry which is preliminary data.</text>
</comment>
<evidence type="ECO:0000256" key="1">
    <source>
        <dbReference type="ARBA" id="ARBA00023125"/>
    </source>
</evidence>
<sequence>MTTAHDNPLITLRPATGSVPRYTGCTGKKARARGESYRERLLPFVDWCEQRTVQYPAQVTLGLLESWQRYLAGLPQGRWSALQP</sequence>
<organism evidence="2 3">
    <name type="scientific">Xenorhabdus ehlersii</name>
    <dbReference type="NCBI Taxonomy" id="290111"/>
    <lineage>
        <taxon>Bacteria</taxon>
        <taxon>Pseudomonadati</taxon>
        <taxon>Pseudomonadota</taxon>
        <taxon>Gammaproteobacteria</taxon>
        <taxon>Enterobacterales</taxon>
        <taxon>Morganellaceae</taxon>
        <taxon>Xenorhabdus</taxon>
    </lineage>
</organism>
<evidence type="ECO:0000313" key="3">
    <source>
        <dbReference type="Proteomes" id="UP000283568"/>
    </source>
</evidence>
<accession>A0ABX9PKD7</accession>
<evidence type="ECO:0008006" key="4">
    <source>
        <dbReference type="Google" id="ProtNLM"/>
    </source>
</evidence>
<proteinExistence type="predicted"/>